<keyword evidence="4" id="KW-0802">TPR repeat</keyword>
<dbReference type="Proteomes" id="UP000199727">
    <property type="component" value="Unassembled WGS sequence"/>
</dbReference>
<dbReference type="PANTHER" id="PTHR45984">
    <property type="entry name" value="RNA (RNA) POLYMERASE II ASSOCIATED PROTEIN HOMOLOG"/>
    <property type="match status" value="1"/>
</dbReference>
<evidence type="ECO:0000256" key="3">
    <source>
        <dbReference type="ARBA" id="ARBA00022737"/>
    </source>
</evidence>
<keyword evidence="3" id="KW-0677">Repeat</keyword>
<feature type="compositionally biased region" description="Polar residues" evidence="5">
    <location>
        <begin position="166"/>
        <end position="182"/>
    </location>
</feature>
<evidence type="ECO:0000256" key="4">
    <source>
        <dbReference type="ARBA" id="ARBA00022803"/>
    </source>
</evidence>
<organism evidence="7 8">
    <name type="scientific">Cryptococcus neoformans Tu259-1</name>
    <dbReference type="NCBI Taxonomy" id="1230072"/>
    <lineage>
        <taxon>Eukaryota</taxon>
        <taxon>Fungi</taxon>
        <taxon>Dikarya</taxon>
        <taxon>Basidiomycota</taxon>
        <taxon>Agaricomycotina</taxon>
        <taxon>Tremellomycetes</taxon>
        <taxon>Tremellales</taxon>
        <taxon>Cryptococcaceae</taxon>
        <taxon>Cryptococcus</taxon>
        <taxon>Cryptococcus neoformans species complex</taxon>
    </lineage>
</organism>
<dbReference type="Pfam" id="PF13877">
    <property type="entry name" value="RPAP3_C"/>
    <property type="match status" value="1"/>
</dbReference>
<evidence type="ECO:0000313" key="8">
    <source>
        <dbReference type="Proteomes" id="UP000199727"/>
    </source>
</evidence>
<dbReference type="InterPro" id="IPR025986">
    <property type="entry name" value="RPAP3-like_C"/>
</dbReference>
<dbReference type="SMART" id="SM00028">
    <property type="entry name" value="TPR"/>
    <property type="match status" value="3"/>
</dbReference>
<dbReference type="AlphaFoldDB" id="A0A854QG51"/>
<name>A0A854QG51_CRYNE</name>
<feature type="compositionally biased region" description="Polar residues" evidence="5">
    <location>
        <begin position="208"/>
        <end position="217"/>
    </location>
</feature>
<dbReference type="SUPFAM" id="SSF48452">
    <property type="entry name" value="TPR-like"/>
    <property type="match status" value="1"/>
</dbReference>
<accession>A0A854QG51</accession>
<dbReference type="GO" id="GO:0005739">
    <property type="term" value="C:mitochondrion"/>
    <property type="evidence" value="ECO:0007669"/>
    <property type="project" value="TreeGrafter"/>
</dbReference>
<evidence type="ECO:0000313" key="7">
    <source>
        <dbReference type="EMBL" id="OXG23035.1"/>
    </source>
</evidence>
<gene>
    <name evidence="7" type="ORF">C361_02800</name>
</gene>
<protein>
    <recommendedName>
        <fullName evidence="6">RNA-polymerase II-associated protein 3-like C-terminal domain-containing protein</fullName>
    </recommendedName>
</protein>
<feature type="region of interest" description="Disordered" evidence="5">
    <location>
        <begin position="127"/>
        <end position="276"/>
    </location>
</feature>
<feature type="domain" description="RNA-polymerase II-associated protein 3-like C-terminal" evidence="6">
    <location>
        <begin position="291"/>
        <end position="368"/>
    </location>
</feature>
<dbReference type="Gene3D" id="1.25.40.10">
    <property type="entry name" value="Tetratricopeptide repeat domain"/>
    <property type="match status" value="1"/>
</dbReference>
<comment type="caution">
    <text evidence="7">The sequence shown here is derived from an EMBL/GenBank/DDBJ whole genome shotgun (WGS) entry which is preliminary data.</text>
</comment>
<evidence type="ECO:0000259" key="6">
    <source>
        <dbReference type="Pfam" id="PF13877"/>
    </source>
</evidence>
<dbReference type="OrthoDB" id="629492at2759"/>
<keyword evidence="2" id="KW-0963">Cytoplasm</keyword>
<reference evidence="7 8" key="1">
    <citation type="submission" date="2017-06" db="EMBL/GenBank/DDBJ databases">
        <title>Global population genomics of the pathogenic fungus Cryptococcus neoformans var. grubii.</title>
        <authorList>
            <person name="Cuomo C."/>
            <person name="Litvintseva A."/>
            <person name="Chen Y."/>
            <person name="Young S."/>
            <person name="Zeng Q."/>
            <person name="Chapman S."/>
            <person name="Gujja S."/>
            <person name="Saif S."/>
            <person name="Birren B."/>
        </authorList>
    </citation>
    <scope>NUCLEOTIDE SEQUENCE [LARGE SCALE GENOMIC DNA]</scope>
    <source>
        <strain evidence="7 8">Tu259-1</strain>
    </source>
</reference>
<feature type="compositionally biased region" description="Low complexity" evidence="5">
    <location>
        <begin position="260"/>
        <end position="276"/>
    </location>
</feature>
<sequence>MAVPVDIPKSEASRAEGNTAFKKGKWVEAIGHYTNAVIYNPEDPVAYCNRAQAFLKLDKYHDAERDCTSALALPKGKNNIKALYRRGLARKGMEKVEGALSDMEEVLRLDKSNSAVKPELEELQEMKTKMDQEKKKPSRRPFTPPTLPKPLPKESSNPPKSKDVSDLTNLTQDLGLKSTYSQLPEEKKESSFAAMRKSRDGKKMSFAGESTPQQSARLQDKETAADAALSAIFPPSKPRVTPISESKKPAASTINANSAPSTSVLPPLPTSLDTTSTSPGAGLSLLRYFTSSPTYNFSLLSLYPAENIPKILGTLLEPDTLGFLLLALDEGANKGTEKEKENVKKILEGLRQTKRWKMNVGMLSAHEKKAGESAWKSCGGTGSWI</sequence>
<dbReference type="EMBL" id="AMKT01000037">
    <property type="protein sequence ID" value="OXG23035.1"/>
    <property type="molecule type" value="Genomic_DNA"/>
</dbReference>
<dbReference type="GO" id="GO:0005829">
    <property type="term" value="C:cytosol"/>
    <property type="evidence" value="ECO:0007669"/>
    <property type="project" value="TreeGrafter"/>
</dbReference>
<comment type="subcellular location">
    <subcellularLocation>
        <location evidence="1">Cytoplasm</location>
    </subcellularLocation>
</comment>
<proteinExistence type="predicted"/>
<evidence type="ECO:0000256" key="2">
    <source>
        <dbReference type="ARBA" id="ARBA00022490"/>
    </source>
</evidence>
<evidence type="ECO:0000256" key="5">
    <source>
        <dbReference type="SAM" id="MobiDB-lite"/>
    </source>
</evidence>
<dbReference type="InterPro" id="IPR019734">
    <property type="entry name" value="TPR_rpt"/>
</dbReference>
<evidence type="ECO:0000256" key="1">
    <source>
        <dbReference type="ARBA" id="ARBA00004496"/>
    </source>
</evidence>
<dbReference type="Pfam" id="PF13414">
    <property type="entry name" value="TPR_11"/>
    <property type="match status" value="1"/>
</dbReference>
<dbReference type="InterPro" id="IPR011990">
    <property type="entry name" value="TPR-like_helical_dom_sf"/>
</dbReference>
<dbReference type="InterPro" id="IPR051982">
    <property type="entry name" value="CiliaryAsmbly_MitoImport"/>
</dbReference>
<dbReference type="GO" id="GO:0006626">
    <property type="term" value="P:protein targeting to mitochondrion"/>
    <property type="evidence" value="ECO:0007669"/>
    <property type="project" value="TreeGrafter"/>
</dbReference>
<dbReference type="GO" id="GO:0031072">
    <property type="term" value="F:heat shock protein binding"/>
    <property type="evidence" value="ECO:0007669"/>
    <property type="project" value="TreeGrafter"/>
</dbReference>
<dbReference type="PANTHER" id="PTHR45984:SF1">
    <property type="entry name" value="SPAG1 AXONEMAL DYNEIN ASSEMBLY FACTOR"/>
    <property type="match status" value="1"/>
</dbReference>